<feature type="signal peptide" evidence="1">
    <location>
        <begin position="1"/>
        <end position="27"/>
    </location>
</feature>
<accession>A0ABV7CGU3</accession>
<reference evidence="3" key="1">
    <citation type="journal article" date="2019" name="Int. J. Syst. Evol. Microbiol.">
        <title>The Global Catalogue of Microorganisms (GCM) 10K type strain sequencing project: providing services to taxonomists for standard genome sequencing and annotation.</title>
        <authorList>
            <consortium name="The Broad Institute Genomics Platform"/>
            <consortium name="The Broad Institute Genome Sequencing Center for Infectious Disease"/>
            <person name="Wu L."/>
            <person name="Ma J."/>
        </authorList>
    </citation>
    <scope>NUCLEOTIDE SEQUENCE [LARGE SCALE GENOMIC DNA]</scope>
    <source>
        <strain evidence="3">KCTC 42730</strain>
    </source>
</reference>
<dbReference type="RefSeq" id="WP_377121271.1">
    <property type="nucleotide sequence ID" value="NZ_JBHRSD010000010.1"/>
</dbReference>
<evidence type="ECO:0000313" key="2">
    <source>
        <dbReference type="EMBL" id="MFC3031733.1"/>
    </source>
</evidence>
<evidence type="ECO:0000313" key="3">
    <source>
        <dbReference type="Proteomes" id="UP001595453"/>
    </source>
</evidence>
<evidence type="ECO:0008006" key="4">
    <source>
        <dbReference type="Google" id="ProtNLM"/>
    </source>
</evidence>
<feature type="chain" id="PRO_5046201702" description="Secreted protein" evidence="1">
    <location>
        <begin position="28"/>
        <end position="93"/>
    </location>
</feature>
<sequence length="93" mass="10047">MRFAQWFVTVSFAFVLFSLAHSGAAHASIEPPQFDLQCYSIVLDDSHDDDDDAVINAHAFTFAASLSEQKGTAVVVLNALNVFSFTARAPPVA</sequence>
<protein>
    <recommendedName>
        <fullName evidence="4">Secreted protein</fullName>
    </recommendedName>
</protein>
<dbReference type="Proteomes" id="UP001595453">
    <property type="component" value="Unassembled WGS sequence"/>
</dbReference>
<gene>
    <name evidence="2" type="ORF">ACFOEE_04270</name>
</gene>
<keyword evidence="3" id="KW-1185">Reference proteome</keyword>
<proteinExistence type="predicted"/>
<evidence type="ECO:0000256" key="1">
    <source>
        <dbReference type="SAM" id="SignalP"/>
    </source>
</evidence>
<comment type="caution">
    <text evidence="2">The sequence shown here is derived from an EMBL/GenBank/DDBJ whole genome shotgun (WGS) entry which is preliminary data.</text>
</comment>
<dbReference type="EMBL" id="JBHRSD010000010">
    <property type="protein sequence ID" value="MFC3031733.1"/>
    <property type="molecule type" value="Genomic_DNA"/>
</dbReference>
<organism evidence="2 3">
    <name type="scientific">Pseudoalteromonas fenneropenaei</name>
    <dbReference type="NCBI Taxonomy" id="1737459"/>
    <lineage>
        <taxon>Bacteria</taxon>
        <taxon>Pseudomonadati</taxon>
        <taxon>Pseudomonadota</taxon>
        <taxon>Gammaproteobacteria</taxon>
        <taxon>Alteromonadales</taxon>
        <taxon>Pseudoalteromonadaceae</taxon>
        <taxon>Pseudoalteromonas</taxon>
    </lineage>
</organism>
<name>A0ABV7CGU3_9GAMM</name>
<keyword evidence="1" id="KW-0732">Signal</keyword>